<feature type="region of interest" description="Disordered" evidence="1">
    <location>
        <begin position="1"/>
        <end position="25"/>
    </location>
</feature>
<protein>
    <submittedName>
        <fullName evidence="3">Uncharacterized protein</fullName>
    </submittedName>
</protein>
<feature type="region of interest" description="Disordered" evidence="1">
    <location>
        <begin position="293"/>
        <end position="319"/>
    </location>
</feature>
<accession>A0A8A3PDK5</accession>
<keyword evidence="2" id="KW-0812">Transmembrane</keyword>
<dbReference type="OrthoDB" id="1708389at2759"/>
<keyword evidence="4" id="KW-1185">Reference proteome</keyword>
<keyword evidence="2" id="KW-1133">Transmembrane helix</keyword>
<dbReference type="Pfam" id="PF11696">
    <property type="entry name" value="DUF3292"/>
    <property type="match status" value="1"/>
</dbReference>
<gene>
    <name evidence="3" type="ORF">DSL72_002737</name>
</gene>
<proteinExistence type="predicted"/>
<dbReference type="EMBL" id="CP063407">
    <property type="protein sequence ID" value="QSZ33151.1"/>
    <property type="molecule type" value="Genomic_DNA"/>
</dbReference>
<feature type="transmembrane region" description="Helical" evidence="2">
    <location>
        <begin position="366"/>
        <end position="385"/>
    </location>
</feature>
<evidence type="ECO:0000256" key="2">
    <source>
        <dbReference type="SAM" id="Phobius"/>
    </source>
</evidence>
<dbReference type="PANTHER" id="PTHR38694:SF1">
    <property type="entry name" value="PEROXIN DOMAIN-CONTAINING PROTEIN"/>
    <property type="match status" value="1"/>
</dbReference>
<dbReference type="AlphaFoldDB" id="A0A8A3PDK5"/>
<dbReference type="PANTHER" id="PTHR38694">
    <property type="entry name" value="CONSERVED EXPRESSED PROTEIN"/>
    <property type="match status" value="1"/>
</dbReference>
<dbReference type="InterPro" id="IPR021709">
    <property type="entry name" value="DUF3292"/>
</dbReference>
<feature type="region of interest" description="Disordered" evidence="1">
    <location>
        <begin position="450"/>
        <end position="469"/>
    </location>
</feature>
<sequence length="660" mass="71741">MDTHDIPSLHDPHAVPTDPYRGRAQPIHNLPIKVEAHEEDIPTDSHALAGADHDEKGAAQVNHGNVEVRDLGWRRHESHAVHTPLVGGLPNEELWTLVRRFNKQMYHVKSLPEPPLGGLDLNIADEEEFSPDKLRANIERLYMTVVVGLVTLWKHIARLRSWRERGRTVVFASIYFLAWLIDFLVPAVIGFVMVLIAWPPSREYCFPPAPPALIDSKTGGIKKPTAGVLGNDTSLTGAPEKYHGEAVEQEASNFVNGFASIAISSAAGKHPQGDPHGDEAGASVLEDAAPDPTQVALSAADAKDSSAGDQANSLHDKTKEPMSAALWSKTRPVMHAIADISDGWERFANALSPTPPFPQETPRLKLAACLAPLLLISIFTSSYIFMKMNGFLLGFGFFGDPLIWRGLSFLNREFPHWQKLLEIRNTLLKGVPTNAQLTITLLRIGEAHKAPIPPPPSSSRPPPDVAHATAGEDLDHLEGVSDAEMAYAIHPDANATTTTSIDEPKPKKKGHRILAALKGVTKGGVETVLGTDKLKAAAGAEHAKNRLGVLKDGPDDPAGPIRFPSRYKGKKGHAYITATATTPALSWTTERGDIDPEIKKVGGLGWKSKLVVGWATSREIADGILVVDKTGDQKQLTAIALREELFNRLISMGAQMWEAW</sequence>
<dbReference type="Proteomes" id="UP000672032">
    <property type="component" value="Chromosome 3"/>
</dbReference>
<evidence type="ECO:0000313" key="3">
    <source>
        <dbReference type="EMBL" id="QSZ33151.1"/>
    </source>
</evidence>
<keyword evidence="2" id="KW-0472">Membrane</keyword>
<name>A0A8A3PDK5_9HELO</name>
<feature type="compositionally biased region" description="Pro residues" evidence="1">
    <location>
        <begin position="451"/>
        <end position="464"/>
    </location>
</feature>
<organism evidence="3 4">
    <name type="scientific">Monilinia vaccinii-corymbosi</name>
    <dbReference type="NCBI Taxonomy" id="61207"/>
    <lineage>
        <taxon>Eukaryota</taxon>
        <taxon>Fungi</taxon>
        <taxon>Dikarya</taxon>
        <taxon>Ascomycota</taxon>
        <taxon>Pezizomycotina</taxon>
        <taxon>Leotiomycetes</taxon>
        <taxon>Helotiales</taxon>
        <taxon>Sclerotiniaceae</taxon>
        <taxon>Monilinia</taxon>
    </lineage>
</organism>
<reference evidence="3" key="1">
    <citation type="submission" date="2020-10" db="EMBL/GenBank/DDBJ databases">
        <title>Genome Sequence of Monilinia vaccinii-corymbosi Sheds Light on Mummy Berry Disease Infection of Blueberry and Mating Type.</title>
        <authorList>
            <person name="Yow A.G."/>
            <person name="Zhang Y."/>
            <person name="Bansal K."/>
            <person name="Eacker S.M."/>
            <person name="Sullivan S."/>
            <person name="Liachko I."/>
            <person name="Cubeta M.A."/>
            <person name="Rollins J.A."/>
            <person name="Ashrafi H."/>
        </authorList>
    </citation>
    <scope>NUCLEOTIDE SEQUENCE</scope>
    <source>
        <strain evidence="3">RL-1</strain>
    </source>
</reference>
<feature type="compositionally biased region" description="Basic and acidic residues" evidence="1">
    <location>
        <begin position="1"/>
        <end position="13"/>
    </location>
</feature>
<evidence type="ECO:0000256" key="1">
    <source>
        <dbReference type="SAM" id="MobiDB-lite"/>
    </source>
</evidence>
<evidence type="ECO:0000313" key="4">
    <source>
        <dbReference type="Proteomes" id="UP000672032"/>
    </source>
</evidence>
<feature type="transmembrane region" description="Helical" evidence="2">
    <location>
        <begin position="169"/>
        <end position="198"/>
    </location>
</feature>